<evidence type="ECO:0000256" key="5">
    <source>
        <dbReference type="ARBA" id="ARBA00018141"/>
    </source>
</evidence>
<evidence type="ECO:0000256" key="4">
    <source>
        <dbReference type="ARBA" id="ARBA00012982"/>
    </source>
</evidence>
<comment type="catalytic activity">
    <reaction evidence="10">
        <text>7,8-dihydroneopterin 3'-triphosphate + H2O = 6-carboxy-5,6,7,8-tetrahydropterin + triphosphate + acetaldehyde + 2 H(+)</text>
        <dbReference type="Rhea" id="RHEA:27966"/>
        <dbReference type="ChEBI" id="CHEBI:15343"/>
        <dbReference type="ChEBI" id="CHEBI:15377"/>
        <dbReference type="ChEBI" id="CHEBI:15378"/>
        <dbReference type="ChEBI" id="CHEBI:18036"/>
        <dbReference type="ChEBI" id="CHEBI:58462"/>
        <dbReference type="ChEBI" id="CHEBI:61032"/>
        <dbReference type="EC" id="4.1.2.50"/>
    </reaction>
</comment>
<comment type="similarity">
    <text evidence="3">Belongs to the PTPS family. QueD subfamily.</text>
</comment>
<protein>
    <recommendedName>
        <fullName evidence="5">6-carboxy-5,6,7,8-tetrahydropterin synthase</fullName>
        <ecNumber evidence="4">4.1.2.50</ecNumber>
    </recommendedName>
    <alternativeName>
        <fullName evidence="9">Queuosine biosynthesis protein QueD</fullName>
    </alternativeName>
</protein>
<evidence type="ECO:0000256" key="7">
    <source>
        <dbReference type="ARBA" id="ARBA00022833"/>
    </source>
</evidence>
<dbReference type="Gene3D" id="3.30.479.10">
    <property type="entry name" value="6-pyruvoyl tetrahydropterin synthase/QueD"/>
    <property type="match status" value="1"/>
</dbReference>
<dbReference type="EC" id="4.1.2.50" evidence="4"/>
<dbReference type="PANTHER" id="PTHR12589">
    <property type="entry name" value="PYRUVOYL TETRAHYDROBIOPTERIN SYNTHASE"/>
    <property type="match status" value="1"/>
</dbReference>
<evidence type="ECO:0000256" key="1">
    <source>
        <dbReference type="ARBA" id="ARBA00001947"/>
    </source>
</evidence>
<sequence length="201" mass="22626">MLIRKLFKFENAHIVRGCSTRRCSHSVHGHSYKVELLLEAHALDRGQMVYDFGLLKRGARDLIDAFDHAVTLWSEDDPAYVAAMQQHSERWIVLPVSPSAEQFSRVIFRLVDAVLAQTDMANGEADVGLHSVIVHETETGYAQCFREDVENPYMGTIDLRDITFSAAISREWGDPDLFERLKLGKLRAPASHESISDAAIT</sequence>
<evidence type="ECO:0000256" key="2">
    <source>
        <dbReference type="ARBA" id="ARBA00005061"/>
    </source>
</evidence>
<dbReference type="SUPFAM" id="SSF55620">
    <property type="entry name" value="Tetrahydrobiopterin biosynthesis enzymes-like"/>
    <property type="match status" value="1"/>
</dbReference>
<evidence type="ECO:0000256" key="3">
    <source>
        <dbReference type="ARBA" id="ARBA00008900"/>
    </source>
</evidence>
<name>A0A261S0U3_9BORD</name>
<dbReference type="RefSeq" id="WP_094855380.1">
    <property type="nucleotide sequence ID" value="NZ_NEVM01000005.1"/>
</dbReference>
<keyword evidence="12" id="KW-1185">Reference proteome</keyword>
<dbReference type="GO" id="GO:0070497">
    <property type="term" value="F:6-carboxytetrahydropterin synthase activity"/>
    <property type="evidence" value="ECO:0007669"/>
    <property type="project" value="UniProtKB-EC"/>
</dbReference>
<evidence type="ECO:0000313" key="11">
    <source>
        <dbReference type="EMBL" id="OZI30964.1"/>
    </source>
</evidence>
<dbReference type="UniPathway" id="UPA00391"/>
<gene>
    <name evidence="11" type="ORF">CAL29_23710</name>
</gene>
<dbReference type="PANTHER" id="PTHR12589:SF7">
    <property type="entry name" value="6-PYRUVOYL TETRAHYDROBIOPTERIN SYNTHASE"/>
    <property type="match status" value="1"/>
</dbReference>
<evidence type="ECO:0000313" key="12">
    <source>
        <dbReference type="Proteomes" id="UP000216020"/>
    </source>
</evidence>
<accession>A0A261S0U3</accession>
<keyword evidence="6" id="KW-0479">Metal-binding</keyword>
<evidence type="ECO:0000256" key="10">
    <source>
        <dbReference type="ARBA" id="ARBA00048807"/>
    </source>
</evidence>
<dbReference type="Pfam" id="PF01242">
    <property type="entry name" value="PTPS"/>
    <property type="match status" value="1"/>
</dbReference>
<dbReference type="Proteomes" id="UP000216020">
    <property type="component" value="Unassembled WGS sequence"/>
</dbReference>
<comment type="cofactor">
    <cofactor evidence="1">
        <name>Zn(2+)</name>
        <dbReference type="ChEBI" id="CHEBI:29105"/>
    </cofactor>
</comment>
<dbReference type="InterPro" id="IPR007115">
    <property type="entry name" value="6-PTP_synth/QueD"/>
</dbReference>
<dbReference type="InterPro" id="IPR038418">
    <property type="entry name" value="6-PTP_synth/QueD_sf"/>
</dbReference>
<evidence type="ECO:0000256" key="6">
    <source>
        <dbReference type="ARBA" id="ARBA00022723"/>
    </source>
</evidence>
<evidence type="ECO:0000256" key="9">
    <source>
        <dbReference type="ARBA" id="ARBA00031449"/>
    </source>
</evidence>
<comment type="caution">
    <text evidence="11">The sequence shown here is derived from an EMBL/GenBank/DDBJ whole genome shotgun (WGS) entry which is preliminary data.</text>
</comment>
<keyword evidence="8" id="KW-0456">Lyase</keyword>
<proteinExistence type="inferred from homology"/>
<organism evidence="11 12">
    <name type="scientific">Bordetella genomosp. 10</name>
    <dbReference type="NCBI Taxonomy" id="1416804"/>
    <lineage>
        <taxon>Bacteria</taxon>
        <taxon>Pseudomonadati</taxon>
        <taxon>Pseudomonadota</taxon>
        <taxon>Betaproteobacteria</taxon>
        <taxon>Burkholderiales</taxon>
        <taxon>Alcaligenaceae</taxon>
        <taxon>Bordetella</taxon>
    </lineage>
</organism>
<dbReference type="OrthoDB" id="9804698at2"/>
<keyword evidence="7" id="KW-0862">Zinc</keyword>
<comment type="pathway">
    <text evidence="2">Purine metabolism; 7-cyano-7-deazaguanine biosynthesis.</text>
</comment>
<dbReference type="EMBL" id="NEVM01000005">
    <property type="protein sequence ID" value="OZI30964.1"/>
    <property type="molecule type" value="Genomic_DNA"/>
</dbReference>
<evidence type="ECO:0000256" key="8">
    <source>
        <dbReference type="ARBA" id="ARBA00023239"/>
    </source>
</evidence>
<reference evidence="12" key="1">
    <citation type="submission" date="2017-05" db="EMBL/GenBank/DDBJ databases">
        <title>Complete and WGS of Bordetella genogroups.</title>
        <authorList>
            <person name="Spilker T."/>
            <person name="Lipuma J."/>
        </authorList>
    </citation>
    <scope>NUCLEOTIDE SEQUENCE [LARGE SCALE GENOMIC DNA]</scope>
    <source>
        <strain evidence="12">AU16122</strain>
    </source>
</reference>
<dbReference type="GO" id="GO:0046872">
    <property type="term" value="F:metal ion binding"/>
    <property type="evidence" value="ECO:0007669"/>
    <property type="project" value="UniProtKB-KW"/>
</dbReference>
<dbReference type="AlphaFoldDB" id="A0A261S0U3"/>